<keyword evidence="7" id="KW-0862">Zinc</keyword>
<proteinExistence type="inferred from homology"/>
<evidence type="ECO:0000259" key="9">
    <source>
        <dbReference type="Pfam" id="PF00432"/>
    </source>
</evidence>
<feature type="compositionally biased region" description="Low complexity" evidence="8">
    <location>
        <begin position="359"/>
        <end position="369"/>
    </location>
</feature>
<evidence type="ECO:0000256" key="7">
    <source>
        <dbReference type="ARBA" id="ARBA00022833"/>
    </source>
</evidence>
<accession>A0ABP1GG64</accession>
<feature type="region of interest" description="Disordered" evidence="8">
    <location>
        <begin position="326"/>
        <end position="369"/>
    </location>
</feature>
<keyword evidence="11" id="KW-1185">Reference proteome</keyword>
<keyword evidence="4" id="KW-0808">Transferase</keyword>
<feature type="compositionally biased region" description="Polar residues" evidence="8">
    <location>
        <begin position="262"/>
        <end position="274"/>
    </location>
</feature>
<dbReference type="PANTHER" id="PTHR11774">
    <property type="entry name" value="GERANYLGERANYL TRANSFERASE TYPE BETA SUBUNIT"/>
    <property type="match status" value="1"/>
</dbReference>
<feature type="compositionally biased region" description="Low complexity" evidence="8">
    <location>
        <begin position="326"/>
        <end position="338"/>
    </location>
</feature>
<dbReference type="Proteomes" id="UP001497392">
    <property type="component" value="Unassembled WGS sequence"/>
</dbReference>
<keyword evidence="5" id="KW-0479">Metal-binding</keyword>
<protein>
    <submittedName>
        <fullName evidence="10">G13052 protein</fullName>
    </submittedName>
</protein>
<dbReference type="SUPFAM" id="SSF48239">
    <property type="entry name" value="Terpenoid cyclases/Protein prenyltransferases"/>
    <property type="match status" value="1"/>
</dbReference>
<comment type="caution">
    <text evidence="10">The sequence shown here is derived from an EMBL/GenBank/DDBJ whole genome shotgun (WGS) entry which is preliminary data.</text>
</comment>
<evidence type="ECO:0000256" key="6">
    <source>
        <dbReference type="ARBA" id="ARBA00022737"/>
    </source>
</evidence>
<dbReference type="EMBL" id="CAXHTA020000021">
    <property type="protein sequence ID" value="CAL5229683.1"/>
    <property type="molecule type" value="Genomic_DNA"/>
</dbReference>
<sequence>MIAQAVSEKFEGQQHCQLHADVISFLRSCQAASGGFGGGPSQLPHLAPTYAATAALVTVGGAEALDVVNRAAMLDFVCKLAVLPEQGGGFRVCQGGEVDCRGCYTAMATLHLLKMDPQHVVERAGMVDFIRRCQTYEGGLGGEPGNEAHGGYTFCGLAALMLVGQASVLDLPSLLRWAVHRQGQVEGGFMGRTNKLVDGCYSFWQGGIFPLLQRLWPEYLAQTKIPGLSVSAVGLQPARVVQLDVLGPIQLAQKEADTLQGAATGSLPSSSNPGAEQPAAGGTDSASSEEHRRTLEHLKALKVSAAALYTGPPSSAPAPQHDTLLAQQAQHQASSKAQRPADSGQSRASAPQQTGSLREPASSAAECSAPSGSCSGQPALLPRPLYNTAALRLWLLRSCQSPRGGLRDKPGKPVDYYHTCYCLSGLSLCQEFSGGVDDENRLEAIDPLCNVVTHRLEGALQYYALPSTPKGTSRDGLME</sequence>
<keyword evidence="3" id="KW-0637">Prenyltransferase</keyword>
<dbReference type="PANTHER" id="PTHR11774:SF6">
    <property type="entry name" value="PROTEIN FARNESYLTRANSFERASE SUBUNIT BETA"/>
    <property type="match status" value="1"/>
</dbReference>
<gene>
    <name evidence="10" type="primary">g13052</name>
    <name evidence="10" type="ORF">VP750_LOCUS11589</name>
</gene>
<keyword evidence="6" id="KW-0677">Repeat</keyword>
<comment type="cofactor">
    <cofactor evidence="1">
        <name>Zn(2+)</name>
        <dbReference type="ChEBI" id="CHEBI:29105"/>
    </cofactor>
</comment>
<comment type="similarity">
    <text evidence="2">Belongs to the protein prenyltransferase subunit beta family.</text>
</comment>
<dbReference type="InterPro" id="IPR001330">
    <property type="entry name" value="Prenyltrans"/>
</dbReference>
<evidence type="ECO:0000256" key="4">
    <source>
        <dbReference type="ARBA" id="ARBA00022679"/>
    </source>
</evidence>
<evidence type="ECO:0000256" key="1">
    <source>
        <dbReference type="ARBA" id="ARBA00001947"/>
    </source>
</evidence>
<feature type="compositionally biased region" description="Polar residues" evidence="8">
    <location>
        <begin position="343"/>
        <end position="356"/>
    </location>
</feature>
<evidence type="ECO:0000256" key="8">
    <source>
        <dbReference type="SAM" id="MobiDB-lite"/>
    </source>
</evidence>
<name>A0ABP1GG64_9CHLO</name>
<dbReference type="Pfam" id="PF00432">
    <property type="entry name" value="Prenyltrans"/>
    <property type="match status" value="1"/>
</dbReference>
<evidence type="ECO:0000256" key="2">
    <source>
        <dbReference type="ARBA" id="ARBA00010497"/>
    </source>
</evidence>
<evidence type="ECO:0000313" key="11">
    <source>
        <dbReference type="Proteomes" id="UP001497392"/>
    </source>
</evidence>
<dbReference type="InterPro" id="IPR045089">
    <property type="entry name" value="PGGT1B-like"/>
</dbReference>
<evidence type="ECO:0000256" key="5">
    <source>
        <dbReference type="ARBA" id="ARBA00022723"/>
    </source>
</evidence>
<reference evidence="10 11" key="1">
    <citation type="submission" date="2024-06" db="EMBL/GenBank/DDBJ databases">
        <authorList>
            <person name="Kraege A."/>
            <person name="Thomma B."/>
        </authorList>
    </citation>
    <scope>NUCLEOTIDE SEQUENCE [LARGE SCALE GENOMIC DNA]</scope>
</reference>
<feature type="region of interest" description="Disordered" evidence="8">
    <location>
        <begin position="262"/>
        <end position="292"/>
    </location>
</feature>
<dbReference type="InterPro" id="IPR008930">
    <property type="entry name" value="Terpenoid_cyclase/PrenylTrfase"/>
</dbReference>
<feature type="domain" description="Prenyltransferase alpha-alpha toroid" evidence="9">
    <location>
        <begin position="17"/>
        <end position="451"/>
    </location>
</feature>
<organism evidence="10 11">
    <name type="scientific">Coccomyxa viridis</name>
    <dbReference type="NCBI Taxonomy" id="1274662"/>
    <lineage>
        <taxon>Eukaryota</taxon>
        <taxon>Viridiplantae</taxon>
        <taxon>Chlorophyta</taxon>
        <taxon>core chlorophytes</taxon>
        <taxon>Trebouxiophyceae</taxon>
        <taxon>Trebouxiophyceae incertae sedis</taxon>
        <taxon>Coccomyxaceae</taxon>
        <taxon>Coccomyxa</taxon>
    </lineage>
</organism>
<dbReference type="Gene3D" id="1.50.10.20">
    <property type="match status" value="1"/>
</dbReference>
<evidence type="ECO:0000256" key="3">
    <source>
        <dbReference type="ARBA" id="ARBA00022602"/>
    </source>
</evidence>
<evidence type="ECO:0000313" key="10">
    <source>
        <dbReference type="EMBL" id="CAL5229683.1"/>
    </source>
</evidence>